<sequence length="82" mass="9509">MTIAVELEAQILRLYHVGKWRCGTIARQLHVHRETVQRVLAHAGLPRHGPPPRASMIEPYRPFIQQTLEKWSRRHATSAPRV</sequence>
<evidence type="ECO:0008006" key="3">
    <source>
        <dbReference type="Google" id="ProtNLM"/>
    </source>
</evidence>
<reference evidence="1 2" key="1">
    <citation type="submission" date="2020-04" db="EMBL/GenBank/DDBJ databases">
        <authorList>
            <person name="De Canck E."/>
        </authorList>
    </citation>
    <scope>NUCLEOTIDE SEQUENCE [LARGE SCALE GENOMIC DNA]</scope>
    <source>
        <strain evidence="1 2">LMG 29542</strain>
    </source>
</reference>
<protein>
    <recommendedName>
        <fullName evidence="3">HTH IS21-type domain-containing protein</fullName>
    </recommendedName>
</protein>
<dbReference type="AlphaFoldDB" id="A0A6J5FB61"/>
<evidence type="ECO:0000313" key="1">
    <source>
        <dbReference type="EMBL" id="CAB3775041.1"/>
    </source>
</evidence>
<accession>A0A6J5FB61</accession>
<dbReference type="Gene3D" id="1.10.10.60">
    <property type="entry name" value="Homeodomain-like"/>
    <property type="match status" value="1"/>
</dbReference>
<dbReference type="EMBL" id="CADIKH010000238">
    <property type="protein sequence ID" value="CAB3775041.1"/>
    <property type="molecule type" value="Genomic_DNA"/>
</dbReference>
<evidence type="ECO:0000313" key="2">
    <source>
        <dbReference type="Proteomes" id="UP000494363"/>
    </source>
</evidence>
<dbReference type="RefSeq" id="WP_246356370.1">
    <property type="nucleotide sequence ID" value="NZ_CADIKH010000238.1"/>
</dbReference>
<dbReference type="Proteomes" id="UP000494363">
    <property type="component" value="Unassembled WGS sequence"/>
</dbReference>
<organism evidence="1 2">
    <name type="scientific">Paraburkholderia humisilvae</name>
    <dbReference type="NCBI Taxonomy" id="627669"/>
    <lineage>
        <taxon>Bacteria</taxon>
        <taxon>Pseudomonadati</taxon>
        <taxon>Pseudomonadota</taxon>
        <taxon>Betaproteobacteria</taxon>
        <taxon>Burkholderiales</taxon>
        <taxon>Burkholderiaceae</taxon>
        <taxon>Paraburkholderia</taxon>
    </lineage>
</organism>
<name>A0A6J5FB61_9BURK</name>
<keyword evidence="2" id="KW-1185">Reference proteome</keyword>
<proteinExistence type="predicted"/>
<gene>
    <name evidence="1" type="ORF">LMG29542_08423</name>
</gene>